<dbReference type="EMBL" id="CM001475">
    <property type="protein sequence ID" value="EIC31369.1"/>
    <property type="molecule type" value="Genomic_DNA"/>
</dbReference>
<protein>
    <submittedName>
        <fullName evidence="2">Uncharacterized protein</fullName>
    </submittedName>
</protein>
<keyword evidence="1" id="KW-1133">Transmembrane helix</keyword>
<evidence type="ECO:0000313" key="2">
    <source>
        <dbReference type="EMBL" id="EIC31369.1"/>
    </source>
</evidence>
<name>H8GHQ1_METAL</name>
<keyword evidence="1" id="KW-0472">Membrane</keyword>
<evidence type="ECO:0000313" key="3">
    <source>
        <dbReference type="Proteomes" id="UP000005090"/>
    </source>
</evidence>
<dbReference type="Proteomes" id="UP000005090">
    <property type="component" value="Chromosome"/>
</dbReference>
<sequence>MKKIIDGFIDNPLASSIFLADFFLLIFIRPPFFFSLIMLGTLAASSMYLGQKTAPFK</sequence>
<feature type="transmembrane region" description="Helical" evidence="1">
    <location>
        <begin position="7"/>
        <end position="26"/>
    </location>
</feature>
<evidence type="ECO:0000256" key="1">
    <source>
        <dbReference type="SAM" id="Phobius"/>
    </source>
</evidence>
<gene>
    <name evidence="2" type="ORF">Metal_3724</name>
</gene>
<keyword evidence="1" id="KW-0812">Transmembrane</keyword>
<dbReference type="AlphaFoldDB" id="H8GHQ1"/>
<proteinExistence type="predicted"/>
<dbReference type="STRING" id="686340.Metal_3724"/>
<dbReference type="eggNOG" id="ENOG5031KJM">
    <property type="taxonomic scope" value="Bacteria"/>
</dbReference>
<dbReference type="HOGENOM" id="CLU_2991492_0_0_6"/>
<organism evidence="2 3">
    <name type="scientific">Methylomicrobium album BG8</name>
    <dbReference type="NCBI Taxonomy" id="686340"/>
    <lineage>
        <taxon>Bacteria</taxon>
        <taxon>Pseudomonadati</taxon>
        <taxon>Pseudomonadota</taxon>
        <taxon>Gammaproteobacteria</taxon>
        <taxon>Methylococcales</taxon>
        <taxon>Methylococcaceae</taxon>
        <taxon>Methylomicrobium</taxon>
    </lineage>
</organism>
<reference evidence="2 3" key="1">
    <citation type="journal article" date="2013" name="Genome Announc.">
        <title>Genome Sequence of the Obligate Gammaproteobacterial Methanotroph Methylomicrobium album Strain BG8.</title>
        <authorList>
            <person name="Kits K.D."/>
            <person name="Kalyuzhnaya M.G."/>
            <person name="Klotz M.G."/>
            <person name="Jetten M.S."/>
            <person name="Op den Camp H.J."/>
            <person name="Vuilleumier S."/>
            <person name="Bringel F."/>
            <person name="Dispirito A.A."/>
            <person name="Murrell J.C."/>
            <person name="Bruce D."/>
            <person name="Cheng J.F."/>
            <person name="Copeland A."/>
            <person name="Goodwin L."/>
            <person name="Hauser L."/>
            <person name="Lajus A."/>
            <person name="Land M.L."/>
            <person name="Lapidus A."/>
            <person name="Lucas S."/>
            <person name="Medigue C."/>
            <person name="Pitluck S."/>
            <person name="Woyke T."/>
            <person name="Zeytun A."/>
            <person name="Stein L.Y."/>
        </authorList>
    </citation>
    <scope>NUCLEOTIDE SEQUENCE [LARGE SCALE GENOMIC DNA]</scope>
    <source>
        <strain evidence="2 3">BG8</strain>
    </source>
</reference>
<keyword evidence="3" id="KW-1185">Reference proteome</keyword>
<feature type="transmembrane region" description="Helical" evidence="1">
    <location>
        <begin position="32"/>
        <end position="50"/>
    </location>
</feature>
<accession>H8GHQ1</accession>